<accession>A0A317CQ46</accession>
<proteinExistence type="predicted"/>
<keyword evidence="1" id="KW-1133">Transmembrane helix</keyword>
<protein>
    <submittedName>
        <fullName evidence="2">Uncharacterized protein</fullName>
    </submittedName>
</protein>
<keyword evidence="1" id="KW-0472">Membrane</keyword>
<dbReference type="OrthoDB" id="9972366at2"/>
<name>A0A317CQ46_9GAMM</name>
<dbReference type="EMBL" id="QGKL01000011">
    <property type="protein sequence ID" value="PWQ98520.1"/>
    <property type="molecule type" value="Genomic_DNA"/>
</dbReference>
<keyword evidence="3" id="KW-1185">Reference proteome</keyword>
<evidence type="ECO:0000313" key="2">
    <source>
        <dbReference type="EMBL" id="PWQ98520.1"/>
    </source>
</evidence>
<dbReference type="Proteomes" id="UP000245506">
    <property type="component" value="Unassembled WGS sequence"/>
</dbReference>
<dbReference type="RefSeq" id="WP_109822038.1">
    <property type="nucleotide sequence ID" value="NZ_QGKL01000011.1"/>
</dbReference>
<comment type="caution">
    <text evidence="2">The sequence shown here is derived from an EMBL/GenBank/DDBJ whole genome shotgun (WGS) entry which is preliminary data.</text>
</comment>
<organism evidence="2 3">
    <name type="scientific">Leucothrix arctica</name>
    <dbReference type="NCBI Taxonomy" id="1481894"/>
    <lineage>
        <taxon>Bacteria</taxon>
        <taxon>Pseudomonadati</taxon>
        <taxon>Pseudomonadota</taxon>
        <taxon>Gammaproteobacteria</taxon>
        <taxon>Thiotrichales</taxon>
        <taxon>Thiotrichaceae</taxon>
        <taxon>Leucothrix</taxon>
    </lineage>
</organism>
<evidence type="ECO:0000256" key="1">
    <source>
        <dbReference type="SAM" id="Phobius"/>
    </source>
</evidence>
<reference evidence="2 3" key="1">
    <citation type="submission" date="2018-05" db="EMBL/GenBank/DDBJ databases">
        <title>Leucothrix arctica sp. nov., isolated from Arctic seawater.</title>
        <authorList>
            <person name="Choi A."/>
            <person name="Baek K."/>
        </authorList>
    </citation>
    <scope>NUCLEOTIDE SEQUENCE [LARGE SCALE GENOMIC DNA]</scope>
    <source>
        <strain evidence="2 3">IMCC9719</strain>
    </source>
</reference>
<keyword evidence="1" id="KW-0812">Transmembrane</keyword>
<sequence length="197" mass="21802">MRRDPLLYSDHSEVEDINTIEPIEVKRSFMFYFIVLANTLLVVLVLLIIWSLFTKPADTSFDQQLKTWTQNVFSSGNDVAAKPAISLTAPAVKQEDVEAINEAAAEAVKHEEDLAVKAETEKLEALALKLKEEKVKAAAIQQSINEEAKAVIPTKVVVDETPKEQAVVPNAAKDTTEQPSTAAKTQLEQILETMQNQ</sequence>
<feature type="transmembrane region" description="Helical" evidence="1">
    <location>
        <begin position="29"/>
        <end position="53"/>
    </location>
</feature>
<dbReference type="AlphaFoldDB" id="A0A317CQ46"/>
<evidence type="ECO:0000313" key="3">
    <source>
        <dbReference type="Proteomes" id="UP000245506"/>
    </source>
</evidence>
<gene>
    <name evidence="2" type="ORF">DKT75_03450</name>
</gene>